<dbReference type="Pfam" id="PF19754">
    <property type="entry name" value="DUF6241"/>
    <property type="match status" value="1"/>
</dbReference>
<keyword evidence="1" id="KW-1133">Transmembrane helix</keyword>
<sequence length="181" mass="20211">MNKGKKIPVKLVAVLSFIAILAGLYLYLSSVDGNRSASKSSLAVKELAAPKGGTFIEVIEKDKPDINKEFPLGITEPAIQDAIHAMSHQKVKAEDKWGFLPLTQDRVKRLLEVVKDGEETYKHADTYLTILESWNNQEFSSVDKQHNDIWRLQSGTIGKATGILSAAEEKAYIEKHYDIQK</sequence>
<dbReference type="Proteomes" id="UP000595254">
    <property type="component" value="Chromosome"/>
</dbReference>
<evidence type="ECO:0000313" key="2">
    <source>
        <dbReference type="EMBL" id="QQT01973.1"/>
    </source>
</evidence>
<dbReference type="RefSeq" id="WP_040376187.1">
    <property type="nucleotide sequence ID" value="NZ_CP068053.1"/>
</dbReference>
<evidence type="ECO:0000313" key="3">
    <source>
        <dbReference type="Proteomes" id="UP000595254"/>
    </source>
</evidence>
<evidence type="ECO:0008006" key="4">
    <source>
        <dbReference type="Google" id="ProtNLM"/>
    </source>
</evidence>
<evidence type="ECO:0000256" key="1">
    <source>
        <dbReference type="SAM" id="Phobius"/>
    </source>
</evidence>
<proteinExistence type="predicted"/>
<reference evidence="2 3" key="1">
    <citation type="submission" date="2021-01" db="EMBL/GenBank/DDBJ databases">
        <title>FDA dAtabase for Regulatory Grade micrObial Sequences (FDA-ARGOS): Supporting development and validation of Infectious Disease Dx tests.</title>
        <authorList>
            <person name="Nelson B."/>
            <person name="Plummer A."/>
            <person name="Tallon L."/>
            <person name="Sadzewicz L."/>
            <person name="Zhao X."/>
            <person name="Boylan J."/>
            <person name="Ott S."/>
            <person name="Bowen H."/>
            <person name="Vavikolanu K."/>
            <person name="Mehta A."/>
            <person name="Aluvathingal J."/>
            <person name="Nadendla S."/>
            <person name="Myers T."/>
            <person name="Yan Y."/>
            <person name="Sichtig H."/>
        </authorList>
    </citation>
    <scope>NUCLEOTIDE SEQUENCE [LARGE SCALE GENOMIC DNA]</scope>
    <source>
        <strain evidence="2 3">FDAARGOS_1161</strain>
    </source>
</reference>
<keyword evidence="1" id="KW-0812">Transmembrane</keyword>
<keyword evidence="3" id="KW-1185">Reference proteome</keyword>
<name>A0A974NQP2_PERPY</name>
<protein>
    <recommendedName>
        <fullName evidence="4">PRK06770 family protein</fullName>
    </recommendedName>
</protein>
<keyword evidence="1" id="KW-0472">Membrane</keyword>
<gene>
    <name evidence="2" type="ORF">I6J18_09125</name>
</gene>
<dbReference type="AlphaFoldDB" id="A0A974NQP2"/>
<feature type="transmembrane region" description="Helical" evidence="1">
    <location>
        <begin position="7"/>
        <end position="28"/>
    </location>
</feature>
<dbReference type="EMBL" id="CP068053">
    <property type="protein sequence ID" value="QQT01973.1"/>
    <property type="molecule type" value="Genomic_DNA"/>
</dbReference>
<dbReference type="KEGG" id="ppsr:I6J18_09125"/>
<accession>A0A974NQP2</accession>
<organism evidence="2 3">
    <name type="scientific">Peribacillus psychrosaccharolyticus</name>
    <name type="common">Bacillus psychrosaccharolyticus</name>
    <dbReference type="NCBI Taxonomy" id="1407"/>
    <lineage>
        <taxon>Bacteria</taxon>
        <taxon>Bacillati</taxon>
        <taxon>Bacillota</taxon>
        <taxon>Bacilli</taxon>
        <taxon>Bacillales</taxon>
        <taxon>Bacillaceae</taxon>
        <taxon>Peribacillus</taxon>
    </lineage>
</organism>
<dbReference type="InterPro" id="IPR046208">
    <property type="entry name" value="DUF6241"/>
</dbReference>